<sequence>MRPVVQNNSDHEASSVDGESGLILYSDENMSEDEHNIRIFVQEESEEDVSEEEDDEDEDEECDETHETYDEFGDFAEEMEIDSEGARTVETENQFPWGGFENRNARAYMSSRSRSNSLATLLIPRSEHPLRAAMEKATFPKTNDDAAEQVLNNPPLFYRSWAYHSLSFLSPGRSFKGTQNQVSDTCCLELQDQDRWEVKVTIHSLDQSTGTVVGLMEALNVPVASSTVVTYWEGEVVDFVNHNLWTRKWGATDEVDIEHWKRFAAFNDLKDSLSDSSSYSEVYEKYIFMRWKEKFFVNILAHESGLTIAGFYYICISRADGLIEGFYYDPTSKPFQRLELHPLPEGSGHAFSDYTFA</sequence>
<evidence type="ECO:0000313" key="1">
    <source>
        <dbReference type="EMBL" id="KAJ9053136.1"/>
    </source>
</evidence>
<comment type="caution">
    <text evidence="1">The sequence shown here is derived from an EMBL/GenBank/DDBJ whole genome shotgun (WGS) entry which is preliminary data.</text>
</comment>
<organism evidence="1 2">
    <name type="scientific">Entomophthora muscae</name>
    <dbReference type="NCBI Taxonomy" id="34485"/>
    <lineage>
        <taxon>Eukaryota</taxon>
        <taxon>Fungi</taxon>
        <taxon>Fungi incertae sedis</taxon>
        <taxon>Zoopagomycota</taxon>
        <taxon>Entomophthoromycotina</taxon>
        <taxon>Entomophthoromycetes</taxon>
        <taxon>Entomophthorales</taxon>
        <taxon>Entomophthoraceae</taxon>
        <taxon>Entomophthora</taxon>
    </lineage>
</organism>
<accession>A0ACC2RSX4</accession>
<protein>
    <submittedName>
        <fullName evidence="1">Uncharacterized protein</fullName>
    </submittedName>
</protein>
<proteinExistence type="predicted"/>
<reference evidence="1" key="1">
    <citation type="submission" date="2022-04" db="EMBL/GenBank/DDBJ databases">
        <title>Genome of the entomopathogenic fungus Entomophthora muscae.</title>
        <authorList>
            <person name="Elya C."/>
            <person name="Lovett B.R."/>
            <person name="Lee E."/>
            <person name="Macias A.M."/>
            <person name="Hajek A.E."/>
            <person name="De Bivort B.L."/>
            <person name="Kasson M.T."/>
            <person name="De Fine Licht H.H."/>
            <person name="Stajich J.E."/>
        </authorList>
    </citation>
    <scope>NUCLEOTIDE SEQUENCE</scope>
    <source>
        <strain evidence="1">Berkeley</strain>
    </source>
</reference>
<keyword evidence="2" id="KW-1185">Reference proteome</keyword>
<dbReference type="Proteomes" id="UP001165960">
    <property type="component" value="Unassembled WGS sequence"/>
</dbReference>
<gene>
    <name evidence="1" type="ORF">DSO57_1027313</name>
</gene>
<name>A0ACC2RSX4_9FUNG</name>
<dbReference type="EMBL" id="QTSX02006555">
    <property type="protein sequence ID" value="KAJ9053136.1"/>
    <property type="molecule type" value="Genomic_DNA"/>
</dbReference>
<evidence type="ECO:0000313" key="2">
    <source>
        <dbReference type="Proteomes" id="UP001165960"/>
    </source>
</evidence>